<dbReference type="InterPro" id="IPR029071">
    <property type="entry name" value="Ubiquitin-like_domsf"/>
</dbReference>
<dbReference type="GO" id="GO:0071013">
    <property type="term" value="C:catalytic step 2 spliceosome"/>
    <property type="evidence" value="ECO:0007669"/>
    <property type="project" value="TreeGrafter"/>
</dbReference>
<dbReference type="PANTHER" id="PTHR15316:SF1">
    <property type="entry name" value="SPLICING FACTOR 3A SUBUNIT 1"/>
    <property type="match status" value="1"/>
</dbReference>
<feature type="compositionally biased region" description="Pro residues" evidence="7">
    <location>
        <begin position="332"/>
        <end position="350"/>
    </location>
</feature>
<dbReference type="FunFam" id="1.10.10.790:FF:000001">
    <property type="entry name" value="Splicing factor 3a, subunit 1"/>
    <property type="match status" value="1"/>
</dbReference>
<reference evidence="10" key="1">
    <citation type="journal article" date="2023" name="G3 (Bethesda)">
        <title>Whole genome assembly and annotation of the endangered Caribbean coral Acropora cervicornis.</title>
        <authorList>
            <person name="Selwyn J.D."/>
            <person name="Vollmer S.V."/>
        </authorList>
    </citation>
    <scope>NUCLEOTIDE SEQUENCE</scope>
    <source>
        <strain evidence="10">K2</strain>
    </source>
</reference>
<evidence type="ECO:0000256" key="2">
    <source>
        <dbReference type="ARBA" id="ARBA00022664"/>
    </source>
</evidence>
<proteinExistence type="predicted"/>
<dbReference type="SMART" id="SM00648">
    <property type="entry name" value="SWAP"/>
    <property type="match status" value="1"/>
</dbReference>
<dbReference type="Proteomes" id="UP001249851">
    <property type="component" value="Unassembled WGS sequence"/>
</dbReference>
<comment type="subcellular location">
    <subcellularLocation>
        <location evidence="1">Nucleus</location>
    </subcellularLocation>
</comment>
<dbReference type="CDD" id="cd01800">
    <property type="entry name" value="Ubl_SF3a120"/>
    <property type="match status" value="1"/>
</dbReference>
<dbReference type="PANTHER" id="PTHR15316">
    <property type="entry name" value="SPLICEOSOME ASSOCIATED PROTEIN 114/SWAP SPLICING FACTOR-RELATED"/>
    <property type="match status" value="1"/>
</dbReference>
<evidence type="ECO:0000256" key="1">
    <source>
        <dbReference type="ARBA" id="ARBA00004123"/>
    </source>
</evidence>
<reference evidence="10" key="2">
    <citation type="journal article" date="2023" name="Science">
        <title>Genomic signatures of disease resistance in endangered staghorn corals.</title>
        <authorList>
            <person name="Vollmer S.V."/>
            <person name="Selwyn J.D."/>
            <person name="Despard B.A."/>
            <person name="Roesel C.L."/>
        </authorList>
    </citation>
    <scope>NUCLEOTIDE SEQUENCE</scope>
    <source>
        <strain evidence="10">K2</strain>
    </source>
</reference>
<protein>
    <submittedName>
        <fullName evidence="10">Splicing factor 3A subunit 1</fullName>
    </submittedName>
</protein>
<dbReference type="Gene3D" id="1.10.10.790">
    <property type="entry name" value="Surp module"/>
    <property type="match status" value="1"/>
</dbReference>
<dbReference type="Pfam" id="PF01805">
    <property type="entry name" value="Surp"/>
    <property type="match status" value="1"/>
</dbReference>
<organism evidence="10 11">
    <name type="scientific">Acropora cervicornis</name>
    <name type="common">Staghorn coral</name>
    <dbReference type="NCBI Taxonomy" id="6130"/>
    <lineage>
        <taxon>Eukaryota</taxon>
        <taxon>Metazoa</taxon>
        <taxon>Cnidaria</taxon>
        <taxon>Anthozoa</taxon>
        <taxon>Hexacorallia</taxon>
        <taxon>Scleractinia</taxon>
        <taxon>Astrocoeniina</taxon>
        <taxon>Acroporidae</taxon>
        <taxon>Acropora</taxon>
    </lineage>
</organism>
<evidence type="ECO:0000256" key="6">
    <source>
        <dbReference type="ARBA" id="ARBA00023242"/>
    </source>
</evidence>
<feature type="compositionally biased region" description="Pro residues" evidence="7">
    <location>
        <begin position="547"/>
        <end position="609"/>
    </location>
</feature>
<dbReference type="GO" id="GO:0005686">
    <property type="term" value="C:U2 snRNP"/>
    <property type="evidence" value="ECO:0007669"/>
    <property type="project" value="TreeGrafter"/>
</dbReference>
<dbReference type="Gene3D" id="3.10.20.90">
    <property type="entry name" value="Phosphatidylinositol 3-kinase Catalytic Subunit, Chain A, domain 1"/>
    <property type="match status" value="1"/>
</dbReference>
<dbReference type="GO" id="GO:0003723">
    <property type="term" value="F:RNA binding"/>
    <property type="evidence" value="ECO:0007669"/>
    <property type="project" value="InterPro"/>
</dbReference>
<keyword evidence="6" id="KW-0539">Nucleus</keyword>
<keyword evidence="3" id="KW-0747">Spliceosome</keyword>
<dbReference type="InterPro" id="IPR000626">
    <property type="entry name" value="Ubiquitin-like_dom"/>
</dbReference>
<dbReference type="GO" id="GO:0045292">
    <property type="term" value="P:mRNA cis splicing, via spliceosome"/>
    <property type="evidence" value="ECO:0007669"/>
    <property type="project" value="InterPro"/>
</dbReference>
<evidence type="ECO:0000256" key="7">
    <source>
        <dbReference type="SAM" id="MobiDB-lite"/>
    </source>
</evidence>
<evidence type="ECO:0000313" key="11">
    <source>
        <dbReference type="Proteomes" id="UP001249851"/>
    </source>
</evidence>
<dbReference type="GO" id="GO:0071004">
    <property type="term" value="C:U2-type prespliceosome"/>
    <property type="evidence" value="ECO:0007669"/>
    <property type="project" value="TreeGrafter"/>
</dbReference>
<evidence type="ECO:0000313" key="10">
    <source>
        <dbReference type="EMBL" id="KAK2568504.1"/>
    </source>
</evidence>
<feature type="region of interest" description="Disordered" evidence="7">
    <location>
        <begin position="275"/>
        <end position="296"/>
    </location>
</feature>
<dbReference type="Pfam" id="PF12230">
    <property type="entry name" value="PRP21_like_P"/>
    <property type="match status" value="2"/>
</dbReference>
<dbReference type="InterPro" id="IPR035967">
    <property type="entry name" value="SWAP/Surp_sf"/>
</dbReference>
<dbReference type="AlphaFoldDB" id="A0AAD9VBR0"/>
<dbReference type="EMBL" id="JARQWQ010000012">
    <property type="protein sequence ID" value="KAK2568504.1"/>
    <property type="molecule type" value="Genomic_DNA"/>
</dbReference>
<evidence type="ECO:0000256" key="4">
    <source>
        <dbReference type="ARBA" id="ARBA00022737"/>
    </source>
</evidence>
<evidence type="ECO:0000259" key="9">
    <source>
        <dbReference type="PROSITE" id="PS50128"/>
    </source>
</evidence>
<feature type="domain" description="SURP motif" evidence="9">
    <location>
        <begin position="104"/>
        <end position="146"/>
    </location>
</feature>
<feature type="region of interest" description="Disordered" evidence="7">
    <location>
        <begin position="331"/>
        <end position="378"/>
    </location>
</feature>
<keyword evidence="5" id="KW-0508">mRNA splicing</keyword>
<dbReference type="SUPFAM" id="SSF54236">
    <property type="entry name" value="Ubiquitin-like"/>
    <property type="match status" value="1"/>
</dbReference>
<comment type="caution">
    <text evidence="10">The sequence shown here is derived from an EMBL/GenBank/DDBJ whole genome shotgun (WGS) entry which is preliminary data.</text>
</comment>
<dbReference type="InterPro" id="IPR035563">
    <property type="entry name" value="SF3As1_ubi"/>
</dbReference>
<evidence type="ECO:0000256" key="5">
    <source>
        <dbReference type="ARBA" id="ARBA00023187"/>
    </source>
</evidence>
<keyword evidence="2" id="KW-0507">mRNA processing</keyword>
<dbReference type="InterPro" id="IPR022030">
    <property type="entry name" value="SF3A1_dom"/>
</dbReference>
<dbReference type="FunFam" id="3.10.20.90:FF:000091">
    <property type="entry name" value="Splicing factor 3A subunit 1"/>
    <property type="match status" value="1"/>
</dbReference>
<keyword evidence="4" id="KW-0677">Repeat</keyword>
<keyword evidence="11" id="KW-1185">Reference proteome</keyword>
<feature type="domain" description="Ubiquitin-like" evidence="8">
    <location>
        <begin position="664"/>
        <end position="732"/>
    </location>
</feature>
<feature type="region of interest" description="Disordered" evidence="7">
    <location>
        <begin position="496"/>
        <end position="628"/>
    </location>
</feature>
<name>A0AAD9VBR0_ACRCE</name>
<dbReference type="InterPro" id="IPR000061">
    <property type="entry name" value="Surp"/>
</dbReference>
<dbReference type="GO" id="GO:0000381">
    <property type="term" value="P:regulation of alternative mRNA splicing, via spliceosome"/>
    <property type="evidence" value="ECO:0007669"/>
    <property type="project" value="TreeGrafter"/>
</dbReference>
<dbReference type="Pfam" id="PF00240">
    <property type="entry name" value="ubiquitin"/>
    <property type="match status" value="1"/>
</dbReference>
<evidence type="ECO:0000256" key="3">
    <source>
        <dbReference type="ARBA" id="ARBA00022728"/>
    </source>
</evidence>
<dbReference type="InterPro" id="IPR045146">
    <property type="entry name" value="SF3A1"/>
</dbReference>
<feature type="compositionally biased region" description="Basic and acidic residues" evidence="7">
    <location>
        <begin position="610"/>
        <end position="628"/>
    </location>
</feature>
<sequence>MPAIGVIYPPPEISLTRLQALLQEMIMPLLIIFIFRSLSSPLCSDLVVFIAALEITPAPPVTQKPKPLMQIPISVVELPIPKEPPPEFEYLADPPSISALDLNVVKLTAQFVARNGRQFLTNLMNREQRNYQFDFLRPQHSLFNYFTKLVEQYTKVLIPPSDVKEKLLKDAHNPREILDRVMYRVEWIRHQEREKKKLEDEKEKERVAFAQVDWHDFVVVETVDFKDNEAANLPPPVSKEQLGARVLAQERYEQIQDEGGNPDDMEVNMDVEMELDEPEPPAIPPPPPPPPSKEAGVVMPTAPVGRGTFYVVVSNAKSLCGLQKNVDVNEVPLPPMPSEPGPKPPLPPAAPGGNIQIRRGYDPKAPKAAAPQMPSDKFLISPITGERVPAEGMAEHMKISLLDPRWREQRDRVLQEKKEQEQVFAEGMSIGSSLKQLAERRTDIFGAGDEETVIGKKIGEEDIRKPEKVTWDGHTASMAATSRLAQQGVTLEQQIEAIHKSKGLTPSEERERIGPKVPSQETPEANRAPTTAIPPPPSMSTPSVSRIPPPPPMSTMMNLPPPPPVLPPGGPPPQFLGIPPPPPPGGLPRMPPPPPRFVDPNPPVAPPMPNKRDGDMDDMGGKKSRSEPAEANLIPEDVFLSSNPNPVTFGVQIPNMPDKGEWKLDGITIRLTLPPTDQVSVIKAKLHEITGMPAGKQKLQLGGIFIKDSNTLAYYNVTPASLVQLQLKERGGRKK</sequence>
<feature type="compositionally biased region" description="Pro residues" evidence="7">
    <location>
        <begin position="280"/>
        <end position="292"/>
    </location>
</feature>
<dbReference type="PROSITE" id="PS50128">
    <property type="entry name" value="SURP"/>
    <property type="match status" value="1"/>
</dbReference>
<dbReference type="SUPFAM" id="SSF109905">
    <property type="entry name" value="Surp module (SWAP domain)"/>
    <property type="match status" value="1"/>
</dbReference>
<accession>A0AAD9VBR0</accession>
<dbReference type="PROSITE" id="PS50053">
    <property type="entry name" value="UBIQUITIN_2"/>
    <property type="match status" value="1"/>
</dbReference>
<dbReference type="SMART" id="SM00213">
    <property type="entry name" value="UBQ"/>
    <property type="match status" value="1"/>
</dbReference>
<gene>
    <name evidence="10" type="ORF">P5673_007565</name>
</gene>
<evidence type="ECO:0000259" key="8">
    <source>
        <dbReference type="PROSITE" id="PS50053"/>
    </source>
</evidence>